<gene>
    <name evidence="2" type="ORF">J422_05953</name>
</gene>
<dbReference type="OrthoDB" id="39225at2157"/>
<dbReference type="RefSeq" id="WP_004593039.1">
    <property type="nucleotide sequence ID" value="NZ_APMM01000047.1"/>
</dbReference>
<dbReference type="Proteomes" id="UP000053695">
    <property type="component" value="Unassembled WGS sequence"/>
</dbReference>
<reference evidence="2 3" key="1">
    <citation type="journal article" date="2013" name="Genome Announc.">
        <title>Draft Genome Sequence of a Highly Flagellated, Fast-Swimming Archaeon, Methanocaldococcus villosus Strain KIN24-T80 (DSM 22612).</title>
        <authorList>
            <person name="Thennarasu S."/>
            <person name="Polireddy D."/>
            <person name="Antony A."/>
            <person name="Yada M.R."/>
            <person name="Algarawi S."/>
            <person name="Sivakumar N."/>
        </authorList>
    </citation>
    <scope>NUCLEOTIDE SEQUENCE [LARGE SCALE GENOMIC DNA]</scope>
    <source>
        <strain evidence="2 3">KIN24-T80</strain>
    </source>
</reference>
<sequence>MIKMAEDFFRKLFNIVINKSCPYYPCHFDGQTCIWCFCPFYPCEDQELGKYIERKDGSKVWSCENCWWIHREDVACEVLKEILKLVKDKDIDEMIEILKDHKLMLEIKEKVKERVR</sequence>
<protein>
    <recommendedName>
        <fullName evidence="1">Cysteine-rich small domain-containing protein</fullName>
    </recommendedName>
</protein>
<dbReference type="STRING" id="1069083.GCA_000371805_00568"/>
<dbReference type="PATRIC" id="fig|1069083.5.peg.1159"/>
<name>N6UTV5_9EURY</name>
<evidence type="ECO:0000313" key="3">
    <source>
        <dbReference type="Proteomes" id="UP000053695"/>
    </source>
</evidence>
<dbReference type="Pfam" id="PF04071">
    <property type="entry name" value="zf-like"/>
    <property type="match status" value="1"/>
</dbReference>
<feature type="domain" description="Cysteine-rich small" evidence="1">
    <location>
        <begin position="14"/>
        <end position="86"/>
    </location>
</feature>
<evidence type="ECO:0000259" key="1">
    <source>
        <dbReference type="Pfam" id="PF04071"/>
    </source>
</evidence>
<comment type="caution">
    <text evidence="2">The sequence shown here is derived from an EMBL/GenBank/DDBJ whole genome shotgun (WGS) entry which is preliminary data.</text>
</comment>
<keyword evidence="3" id="KW-1185">Reference proteome</keyword>
<organism evidence="2 3">
    <name type="scientific">Methanocaldococcus villosus KIN24-T80</name>
    <dbReference type="NCBI Taxonomy" id="1069083"/>
    <lineage>
        <taxon>Archaea</taxon>
        <taxon>Methanobacteriati</taxon>
        <taxon>Methanobacteriota</taxon>
        <taxon>Methanomada group</taxon>
        <taxon>Methanococci</taxon>
        <taxon>Methanococcales</taxon>
        <taxon>Methanocaldococcaceae</taxon>
        <taxon>Methanocaldococcus</taxon>
    </lineage>
</organism>
<dbReference type="AlphaFoldDB" id="N6UTV5"/>
<proteinExistence type="predicted"/>
<dbReference type="InterPro" id="IPR007212">
    <property type="entry name" value="Zf-like"/>
</dbReference>
<dbReference type="EMBL" id="APMM01000047">
    <property type="protein sequence ID" value="ENN95779.1"/>
    <property type="molecule type" value="Genomic_DNA"/>
</dbReference>
<evidence type="ECO:0000313" key="2">
    <source>
        <dbReference type="EMBL" id="ENN95779.1"/>
    </source>
</evidence>
<accession>N6UTV5</accession>